<evidence type="ECO:0000313" key="1">
    <source>
        <dbReference type="EMBL" id="OGJ07389.1"/>
    </source>
</evidence>
<name>A0A1F6YLW9_9BACT</name>
<dbReference type="Proteomes" id="UP000178138">
    <property type="component" value="Unassembled WGS sequence"/>
</dbReference>
<evidence type="ECO:0000313" key="2">
    <source>
        <dbReference type="Proteomes" id="UP000178138"/>
    </source>
</evidence>
<protein>
    <submittedName>
        <fullName evidence="1">Uncharacterized protein</fullName>
    </submittedName>
</protein>
<dbReference type="AlphaFoldDB" id="A0A1F6YLW9"/>
<comment type="caution">
    <text evidence="1">The sequence shown here is derived from an EMBL/GenBank/DDBJ whole genome shotgun (WGS) entry which is preliminary data.</text>
</comment>
<accession>A0A1F6YLW9</accession>
<sequence>MNQNRDKKVMEYKSQNVVCQNCKGNFIIEPDDFGFYEKIKVPPPTFCPDCRYIRRLLDRNEYNFYKRKCDATGKDIISIYRPDAPFSVYEQEYWKSDAFDAKDYGRDFDFSRSFFEQYEELRREVPHLAMVNSNSVNSEYTNQSQDNKECYMLVTSGSNEKCMYGSWCHDSHFLSDCYMAFKSEFCYECMNIARCSKCVWCQDCFDSVGLEFCIDCRGCLNCFGCVGLRKRQYYWFNKALTKTQYEEKLKKFSFNRSSIEESKKKVMELNISTPVKYYHGSKIQNSTGDYIGSTQRARRVFNCHLLKDTAYMQDVWFKTADCQDCTEVIIGELSYEVQGVESPHRSMFIRSCFNSITDSCYCDMCFTTDNCFGCFGLKKGQYCILNKQYTKEQYTKLKSEIIEHMRKTKEWGEYFPARVSPFAYNESMAQDYFPLTKNEVLKKGYTWYDRPPRDYQITLLTKNLPKTFSDIKENLAKETIQCSSQNSSSEKEKYPLCITAFKIIPLELSLCKILNLPIPEKCFSCRRQDRFVLRNPRKLWHRKCMKKGCLNKFETSYAPNRPEIIYCEKCYQAEVY</sequence>
<gene>
    <name evidence="1" type="ORF">A2225_00345</name>
</gene>
<proteinExistence type="predicted"/>
<reference evidence="1 2" key="1">
    <citation type="journal article" date="2016" name="Nat. Commun.">
        <title>Thousands of microbial genomes shed light on interconnected biogeochemical processes in an aquifer system.</title>
        <authorList>
            <person name="Anantharaman K."/>
            <person name="Brown C.T."/>
            <person name="Hug L.A."/>
            <person name="Sharon I."/>
            <person name="Castelle C.J."/>
            <person name="Probst A.J."/>
            <person name="Thomas B.C."/>
            <person name="Singh A."/>
            <person name="Wilkins M.J."/>
            <person name="Karaoz U."/>
            <person name="Brodie E.L."/>
            <person name="Williams K.H."/>
            <person name="Hubbard S.S."/>
            <person name="Banfield J.F."/>
        </authorList>
    </citation>
    <scope>NUCLEOTIDE SEQUENCE [LARGE SCALE GENOMIC DNA]</scope>
</reference>
<organism evidence="1 2">
    <name type="scientific">Candidatus Nomurabacteria bacterium RIFOXYA2_FULL_42_12</name>
    <dbReference type="NCBI Taxonomy" id="1801801"/>
    <lineage>
        <taxon>Bacteria</taxon>
        <taxon>Candidatus Nomuraibacteriota</taxon>
    </lineage>
</organism>
<dbReference type="EMBL" id="MFVZ01000013">
    <property type="protein sequence ID" value="OGJ07389.1"/>
    <property type="molecule type" value="Genomic_DNA"/>
</dbReference>